<proteinExistence type="predicted"/>
<sequence>MLLMKATASIPSRTISGYASIRYAMAVSPAVANPNPMNPSPIVYVIFQLHSFSVPIPKISSPSGDRMAAGNTNQSLNSASWIPPFLLAFQMTNQSEKYPA</sequence>
<organism evidence="1 2">
    <name type="scientific">Ogataea philodendri</name>
    <dbReference type="NCBI Taxonomy" id="1378263"/>
    <lineage>
        <taxon>Eukaryota</taxon>
        <taxon>Fungi</taxon>
        <taxon>Dikarya</taxon>
        <taxon>Ascomycota</taxon>
        <taxon>Saccharomycotina</taxon>
        <taxon>Pichiomycetes</taxon>
        <taxon>Pichiales</taxon>
        <taxon>Pichiaceae</taxon>
        <taxon>Ogataea</taxon>
    </lineage>
</organism>
<evidence type="ECO:0000313" key="2">
    <source>
        <dbReference type="Proteomes" id="UP000769157"/>
    </source>
</evidence>
<name>A0A9P8P7E0_9ASCO</name>
<dbReference type="Proteomes" id="UP000769157">
    <property type="component" value="Unassembled WGS sequence"/>
</dbReference>
<accession>A0A9P8P7E0</accession>
<reference evidence="1" key="1">
    <citation type="journal article" date="2021" name="Open Biol.">
        <title>Shared evolutionary footprints suggest mitochondrial oxidative damage underlies multiple complex I losses in fungi.</title>
        <authorList>
            <person name="Schikora-Tamarit M.A."/>
            <person name="Marcet-Houben M."/>
            <person name="Nosek J."/>
            <person name="Gabaldon T."/>
        </authorList>
    </citation>
    <scope>NUCLEOTIDE SEQUENCE</scope>
    <source>
        <strain evidence="1">CBS6075</strain>
    </source>
</reference>
<dbReference type="GeneID" id="70234764"/>
<protein>
    <submittedName>
        <fullName evidence="1">Uncharacterized protein</fullName>
    </submittedName>
</protein>
<dbReference type="AlphaFoldDB" id="A0A9P8P7E0"/>
<dbReference type="EMBL" id="JAEUBE010000183">
    <property type="protein sequence ID" value="KAH3667148.1"/>
    <property type="molecule type" value="Genomic_DNA"/>
</dbReference>
<gene>
    <name evidence="1" type="ORF">OGAPHI_002797</name>
</gene>
<keyword evidence="2" id="KW-1185">Reference proteome</keyword>
<evidence type="ECO:0000313" key="1">
    <source>
        <dbReference type="EMBL" id="KAH3667148.1"/>
    </source>
</evidence>
<comment type="caution">
    <text evidence="1">The sequence shown here is derived from an EMBL/GenBank/DDBJ whole genome shotgun (WGS) entry which is preliminary data.</text>
</comment>
<dbReference type="RefSeq" id="XP_046061960.1">
    <property type="nucleotide sequence ID" value="XM_046203705.1"/>
</dbReference>
<reference evidence="1" key="2">
    <citation type="submission" date="2021-01" db="EMBL/GenBank/DDBJ databases">
        <authorList>
            <person name="Schikora-Tamarit M.A."/>
        </authorList>
    </citation>
    <scope>NUCLEOTIDE SEQUENCE</scope>
    <source>
        <strain evidence="1">CBS6075</strain>
    </source>
</reference>